<dbReference type="PANTHER" id="PTHR35587:SF4">
    <property type="match status" value="1"/>
</dbReference>
<dbReference type="PANTHER" id="PTHR35587">
    <property type="entry name" value="EXPRESSED PROTEIN"/>
    <property type="match status" value="1"/>
</dbReference>
<reference evidence="2 3" key="1">
    <citation type="journal article" date="2016" name="Mol. Biol. Evol.">
        <title>Comparative Genomics of Early-Diverging Mushroom-Forming Fungi Provides Insights into the Origins of Lignocellulose Decay Capabilities.</title>
        <authorList>
            <person name="Nagy L.G."/>
            <person name="Riley R."/>
            <person name="Tritt A."/>
            <person name="Adam C."/>
            <person name="Daum C."/>
            <person name="Floudas D."/>
            <person name="Sun H."/>
            <person name="Yadav J.S."/>
            <person name="Pangilinan J."/>
            <person name="Larsson K.H."/>
            <person name="Matsuura K."/>
            <person name="Barry K."/>
            <person name="Labutti K."/>
            <person name="Kuo R."/>
            <person name="Ohm R.A."/>
            <person name="Bhattacharya S.S."/>
            <person name="Shirouzu T."/>
            <person name="Yoshinaga Y."/>
            <person name="Martin F.M."/>
            <person name="Grigoriev I.V."/>
            <person name="Hibbett D.S."/>
        </authorList>
    </citation>
    <scope>NUCLEOTIDE SEQUENCE [LARGE SCALE GENOMIC DNA]</scope>
    <source>
        <strain evidence="2 3">CBS 109695</strain>
    </source>
</reference>
<sequence length="145" mass="16228">MSQPPSPTHSQARAPSTASHHSEHHPEPDHMQKKEPSYQPRRSRSLSLSSDESSQSSRGRGRLAHHPRLESDAKDHTRALERRPPENRRVAVSEPRDGGRQVGEKRAKNKKAPVSLRLDMDLDIEAEVRAKIKGDITLSLLDGSE</sequence>
<name>A0A167VLQ0_9AGAM</name>
<evidence type="ECO:0000313" key="2">
    <source>
        <dbReference type="EMBL" id="KZP05149.1"/>
    </source>
</evidence>
<dbReference type="OrthoDB" id="2873061at2759"/>
<accession>A0A167VLQ0</accession>
<dbReference type="Proteomes" id="UP000076532">
    <property type="component" value="Unassembled WGS sequence"/>
</dbReference>
<feature type="compositionally biased region" description="Polar residues" evidence="1">
    <location>
        <begin position="8"/>
        <end position="18"/>
    </location>
</feature>
<proteinExistence type="predicted"/>
<feature type="compositionally biased region" description="Basic and acidic residues" evidence="1">
    <location>
        <begin position="67"/>
        <end position="106"/>
    </location>
</feature>
<feature type="region of interest" description="Disordered" evidence="1">
    <location>
        <begin position="1"/>
        <end position="114"/>
    </location>
</feature>
<organism evidence="2 3">
    <name type="scientific">Athelia psychrophila</name>
    <dbReference type="NCBI Taxonomy" id="1759441"/>
    <lineage>
        <taxon>Eukaryota</taxon>
        <taxon>Fungi</taxon>
        <taxon>Dikarya</taxon>
        <taxon>Basidiomycota</taxon>
        <taxon>Agaricomycotina</taxon>
        <taxon>Agaricomycetes</taxon>
        <taxon>Agaricomycetidae</taxon>
        <taxon>Atheliales</taxon>
        <taxon>Atheliaceae</taxon>
        <taxon>Athelia</taxon>
    </lineage>
</organism>
<feature type="compositionally biased region" description="Basic and acidic residues" evidence="1">
    <location>
        <begin position="20"/>
        <end position="36"/>
    </location>
</feature>
<evidence type="ECO:0000256" key="1">
    <source>
        <dbReference type="SAM" id="MobiDB-lite"/>
    </source>
</evidence>
<feature type="compositionally biased region" description="Low complexity" evidence="1">
    <location>
        <begin position="45"/>
        <end position="58"/>
    </location>
</feature>
<dbReference type="AlphaFoldDB" id="A0A167VLQ0"/>
<dbReference type="EMBL" id="KV417859">
    <property type="protein sequence ID" value="KZP05149.1"/>
    <property type="molecule type" value="Genomic_DNA"/>
</dbReference>
<evidence type="ECO:0000313" key="3">
    <source>
        <dbReference type="Proteomes" id="UP000076532"/>
    </source>
</evidence>
<keyword evidence="3" id="KW-1185">Reference proteome</keyword>
<gene>
    <name evidence="2" type="ORF">FIBSPDRAFT_364896</name>
</gene>
<protein>
    <submittedName>
        <fullName evidence="2">Uncharacterized protein</fullName>
    </submittedName>
</protein>